<dbReference type="EMBL" id="JANDWN010000004">
    <property type="protein sequence ID" value="MCP9598802.1"/>
    <property type="molecule type" value="Genomic_DNA"/>
</dbReference>
<reference evidence="8" key="1">
    <citation type="submission" date="2022-07" db="EMBL/GenBank/DDBJ databases">
        <title>Prevotella copri.</title>
        <authorList>
            <person name="Yang C."/>
        </authorList>
    </citation>
    <scope>NUCLEOTIDE SEQUENCE</scope>
    <source>
        <strain evidence="8">HF1476</strain>
    </source>
</reference>
<dbReference type="RefSeq" id="WP_254972999.1">
    <property type="nucleotide sequence ID" value="NZ_JANDWK010000004.1"/>
</dbReference>
<comment type="caution">
    <text evidence="8">The sequence shown here is derived from an EMBL/GenBank/DDBJ whole genome shotgun (WGS) entry which is preliminary data.</text>
</comment>
<feature type="chain" id="PRO_5043890734" evidence="6">
    <location>
        <begin position="23"/>
        <end position="555"/>
    </location>
</feature>
<dbReference type="AlphaFoldDB" id="A0AAW5IST5"/>
<evidence type="ECO:0000256" key="4">
    <source>
        <dbReference type="ARBA" id="ARBA00023136"/>
    </source>
</evidence>
<accession>A0AAW5IST5</accession>
<evidence type="ECO:0000256" key="3">
    <source>
        <dbReference type="ARBA" id="ARBA00022729"/>
    </source>
</evidence>
<dbReference type="Gene3D" id="1.10.3780.10">
    <property type="entry name" value="SusD-like"/>
    <property type="match status" value="1"/>
</dbReference>
<protein>
    <submittedName>
        <fullName evidence="8">Starch-binding outer membrane lipoprotein SusD</fullName>
    </submittedName>
</protein>
<dbReference type="GO" id="GO:0009279">
    <property type="term" value="C:cell outer membrane"/>
    <property type="evidence" value="ECO:0007669"/>
    <property type="project" value="UniProtKB-SubCell"/>
</dbReference>
<evidence type="ECO:0000313" key="9">
    <source>
        <dbReference type="Proteomes" id="UP001204486"/>
    </source>
</evidence>
<organism evidence="8 9">
    <name type="scientific">Segatella copri</name>
    <dbReference type="NCBI Taxonomy" id="165179"/>
    <lineage>
        <taxon>Bacteria</taxon>
        <taxon>Pseudomonadati</taxon>
        <taxon>Bacteroidota</taxon>
        <taxon>Bacteroidia</taxon>
        <taxon>Bacteroidales</taxon>
        <taxon>Prevotellaceae</taxon>
        <taxon>Segatella</taxon>
    </lineage>
</organism>
<dbReference type="CDD" id="cd08977">
    <property type="entry name" value="SusD"/>
    <property type="match status" value="1"/>
</dbReference>
<dbReference type="SUPFAM" id="SSF48452">
    <property type="entry name" value="TPR-like"/>
    <property type="match status" value="1"/>
</dbReference>
<dbReference type="InterPro" id="IPR011990">
    <property type="entry name" value="TPR-like_helical_dom_sf"/>
</dbReference>
<keyword evidence="8" id="KW-0449">Lipoprotein</keyword>
<evidence type="ECO:0000313" key="8">
    <source>
        <dbReference type="EMBL" id="MCP9598802.1"/>
    </source>
</evidence>
<evidence type="ECO:0000256" key="6">
    <source>
        <dbReference type="SAM" id="SignalP"/>
    </source>
</evidence>
<sequence length="555" mass="62130">MRNILIKTAVAGFLCLGLASCADDLNISSIDPQSSPSYDADGLLAKQYATLGLTGQKGPAGNGDMSQDEGESGFYRVIFNLQELCTDEVIWAWQTDTDIPAITNIAWNSSSVRANWAYQRLAYDITLHNQFISEQTGKMSDDVIAEVRFLRCLNYYYFLDLFHKAPFKDTFNGELPVEKAGKDLYDWIDKELTEIEPQLKEVGAYNDEKGFGRADRGAAYALHARLALNSAVYTDGQVKDYQKAKDYCDKILNSGAYALSTDTKNGFTGYEQVFMGDNDQNTQAMKEIIFPIRQDGKKTQEYSGSTYLVASMRISGMPNSFTSNYWSCNFARKDLVEKFFPNDNIPMASKDDELKDATEEQVIAKDEELKVTTKDVINKAGDDRAMFYMGVGGGIRTLSPGKQITGFTNGASIVKWQNRHADGSDIHDGTFMDTDIPLFRLAEIYLTRAEANYRLGNTTDALADIQTIQKRAHRKEISGAVDEQTLIDEWCREFYVEGRRRSDLIRFGLFTGSKYLWDFKGGVAGGIGIESKFNVYPIPVTDIAGNPNMNQNPNY</sequence>
<evidence type="ECO:0000256" key="2">
    <source>
        <dbReference type="ARBA" id="ARBA00006275"/>
    </source>
</evidence>
<keyword evidence="5" id="KW-0998">Cell outer membrane</keyword>
<dbReference type="PROSITE" id="PS51257">
    <property type="entry name" value="PROKAR_LIPOPROTEIN"/>
    <property type="match status" value="1"/>
</dbReference>
<comment type="similarity">
    <text evidence="2">Belongs to the SusD family.</text>
</comment>
<comment type="subcellular location">
    <subcellularLocation>
        <location evidence="1">Cell outer membrane</location>
    </subcellularLocation>
</comment>
<keyword evidence="3 6" id="KW-0732">Signal</keyword>
<name>A0AAW5IST5_9BACT</name>
<keyword evidence="4" id="KW-0472">Membrane</keyword>
<proteinExistence type="inferred from homology"/>
<dbReference type="InterPro" id="IPR012944">
    <property type="entry name" value="SusD_RagB_dom"/>
</dbReference>
<gene>
    <name evidence="8" type="primary">susD</name>
    <name evidence="8" type="ORF">NNC55_02345</name>
</gene>
<dbReference type="NCBIfam" id="NF033071">
    <property type="entry name" value="SusD"/>
    <property type="match status" value="1"/>
</dbReference>
<feature type="signal peptide" evidence="6">
    <location>
        <begin position="1"/>
        <end position="22"/>
    </location>
</feature>
<dbReference type="Pfam" id="PF07980">
    <property type="entry name" value="SusD_RagB"/>
    <property type="match status" value="1"/>
</dbReference>
<dbReference type="Proteomes" id="UP001204486">
    <property type="component" value="Unassembled WGS sequence"/>
</dbReference>
<dbReference type="Gene3D" id="1.25.40.10">
    <property type="entry name" value="Tetratricopeptide repeat domain"/>
    <property type="match status" value="1"/>
</dbReference>
<dbReference type="Gene3D" id="1.25.40.390">
    <property type="match status" value="1"/>
</dbReference>
<evidence type="ECO:0000256" key="5">
    <source>
        <dbReference type="ARBA" id="ARBA00023237"/>
    </source>
</evidence>
<evidence type="ECO:0000259" key="7">
    <source>
        <dbReference type="Pfam" id="PF07980"/>
    </source>
</evidence>
<feature type="domain" description="RagB/SusD" evidence="7">
    <location>
        <begin position="286"/>
        <end position="555"/>
    </location>
</feature>
<evidence type="ECO:0000256" key="1">
    <source>
        <dbReference type="ARBA" id="ARBA00004442"/>
    </source>
</evidence>